<evidence type="ECO:0000256" key="5">
    <source>
        <dbReference type="ARBA" id="ARBA00022989"/>
    </source>
</evidence>
<evidence type="ECO:0000313" key="8">
    <source>
        <dbReference type="EMBL" id="RMZ01698.1"/>
    </source>
</evidence>
<proteinExistence type="inferred from homology"/>
<sequence>MCYCQQSDKTMSSKLQRLRNILQNGRNKLLPSGDAVASHPVLDMFLHNWHLGVTSFGGPTVHFQIFNRLFVEKYNWLDEQSYQEMFALCQALSGPGSTKMHYAINVLRYGFLIGVLAFFVWSLPMAMAAFGLGLGVANIGDELPAPAYALLSGLNAATVGIVALAAVQLSNKAITDTLTRILVFIGATAGALYNALWYFPVLLAGGGLITVLWDLKSPQKLLRSGKRRNATEVESPSADIELASTVNPQRQQMSEIGLHQRHQASNSVAEPGEFEGQRTESSDAVASSNRLKGWRQGTLILISFFIAFTVVMVLRGTLSGRSRGFDVFANLFLAGTIIFGGGPVVIPLLREYVVAEGWVSPRDFLLGLAITQAFPGPNFNFAVYLGSLAVARDASGDVPRVVGAILAYIAIFTPGLWLHTGMMGVWNTVRKLQAVRAMLRGVHATAVGLVFTAVYRLFEIGYLDAQVRTGGSLSRDPWWVVIVATSFVGGKHFRLSPPLAILLGASMGLIWYAVVQL</sequence>
<keyword evidence="6 7" id="KW-0472">Membrane</keyword>
<comment type="caution">
    <text evidence="8">The sequence shown here is derived from an EMBL/GenBank/DDBJ whole genome shotgun (WGS) entry which is preliminary data.</text>
</comment>
<dbReference type="EMBL" id="QWIS01000205">
    <property type="protein sequence ID" value="RMZ01698.1"/>
    <property type="molecule type" value="Genomic_DNA"/>
</dbReference>
<organism evidence="8 9">
    <name type="scientific">Hortaea werneckii</name>
    <name type="common">Black yeast</name>
    <name type="synonym">Cladosporium werneckii</name>
    <dbReference type="NCBI Taxonomy" id="91943"/>
    <lineage>
        <taxon>Eukaryota</taxon>
        <taxon>Fungi</taxon>
        <taxon>Dikarya</taxon>
        <taxon>Ascomycota</taxon>
        <taxon>Pezizomycotina</taxon>
        <taxon>Dothideomycetes</taxon>
        <taxon>Dothideomycetidae</taxon>
        <taxon>Mycosphaerellales</taxon>
        <taxon>Teratosphaeriaceae</taxon>
        <taxon>Hortaea</taxon>
    </lineage>
</organism>
<feature type="transmembrane region" description="Helical" evidence="7">
    <location>
        <begin position="181"/>
        <end position="213"/>
    </location>
</feature>
<keyword evidence="3" id="KW-1003">Cell membrane</keyword>
<feature type="transmembrane region" description="Helical" evidence="7">
    <location>
        <begin position="147"/>
        <end position="169"/>
    </location>
</feature>
<evidence type="ECO:0000313" key="9">
    <source>
        <dbReference type="Proteomes" id="UP000280598"/>
    </source>
</evidence>
<evidence type="ECO:0000256" key="6">
    <source>
        <dbReference type="ARBA" id="ARBA00023136"/>
    </source>
</evidence>
<evidence type="ECO:0000256" key="4">
    <source>
        <dbReference type="ARBA" id="ARBA00022692"/>
    </source>
</evidence>
<reference evidence="8 9" key="1">
    <citation type="journal article" date="2018" name="BMC Genomics">
        <title>Genomic evidence for intraspecific hybridization in a clonal and extremely halotolerant yeast.</title>
        <authorList>
            <person name="Gostincar C."/>
            <person name="Stajich J.E."/>
            <person name="Zupancic J."/>
            <person name="Zalar P."/>
            <person name="Gunde-Cimerman N."/>
        </authorList>
    </citation>
    <scope>NUCLEOTIDE SEQUENCE [LARGE SCALE GENOMIC DNA]</scope>
    <source>
        <strain evidence="8 9">EXF-562</strain>
    </source>
</reference>
<evidence type="ECO:0000256" key="2">
    <source>
        <dbReference type="ARBA" id="ARBA00005262"/>
    </source>
</evidence>
<dbReference type="Pfam" id="PF02417">
    <property type="entry name" value="Chromate_transp"/>
    <property type="match status" value="2"/>
</dbReference>
<dbReference type="InterPro" id="IPR003370">
    <property type="entry name" value="Chromate_transpt"/>
</dbReference>
<dbReference type="GO" id="GO:0015109">
    <property type="term" value="F:chromate transmembrane transporter activity"/>
    <property type="evidence" value="ECO:0007669"/>
    <property type="project" value="InterPro"/>
</dbReference>
<feature type="transmembrane region" description="Helical" evidence="7">
    <location>
        <begin position="438"/>
        <end position="458"/>
    </location>
</feature>
<gene>
    <name evidence="8" type="ORF">D0860_07520</name>
</gene>
<feature type="transmembrane region" description="Helical" evidence="7">
    <location>
        <begin position="495"/>
        <end position="515"/>
    </location>
</feature>
<dbReference type="PANTHER" id="PTHR33567:SF3">
    <property type="entry name" value="CHROMATE ION TRANSPORTER (EUROFUNG)"/>
    <property type="match status" value="1"/>
</dbReference>
<dbReference type="AlphaFoldDB" id="A0A3M7GLH7"/>
<dbReference type="PANTHER" id="PTHR33567">
    <property type="entry name" value="CHROMATE ION TRANSPORTER (EUROFUNG)"/>
    <property type="match status" value="1"/>
</dbReference>
<dbReference type="Proteomes" id="UP000280598">
    <property type="component" value="Unassembled WGS sequence"/>
</dbReference>
<feature type="transmembrane region" description="Helical" evidence="7">
    <location>
        <begin position="297"/>
        <end position="315"/>
    </location>
</feature>
<keyword evidence="5 7" id="KW-1133">Transmembrane helix</keyword>
<comment type="similarity">
    <text evidence="2">Belongs to the chromate ion transporter (CHR) (TC 2.A.51) family.</text>
</comment>
<comment type="subcellular location">
    <subcellularLocation>
        <location evidence="1">Cell membrane</location>
        <topology evidence="1">Multi-pass membrane protein</topology>
    </subcellularLocation>
</comment>
<evidence type="ECO:0000256" key="3">
    <source>
        <dbReference type="ARBA" id="ARBA00022475"/>
    </source>
</evidence>
<feature type="transmembrane region" description="Helical" evidence="7">
    <location>
        <begin position="405"/>
        <end position="426"/>
    </location>
</feature>
<dbReference type="GO" id="GO:0005886">
    <property type="term" value="C:plasma membrane"/>
    <property type="evidence" value="ECO:0007669"/>
    <property type="project" value="UniProtKB-SubCell"/>
</dbReference>
<keyword evidence="4 7" id="KW-0812">Transmembrane</keyword>
<evidence type="ECO:0008006" key="10">
    <source>
        <dbReference type="Google" id="ProtNLM"/>
    </source>
</evidence>
<accession>A0A3M7GLH7</accession>
<feature type="transmembrane region" description="Helical" evidence="7">
    <location>
        <begin position="327"/>
        <end position="349"/>
    </location>
</feature>
<dbReference type="VEuPathDB" id="FungiDB:BTJ68_07686"/>
<name>A0A3M7GLH7_HORWE</name>
<feature type="transmembrane region" description="Helical" evidence="7">
    <location>
        <begin position="109"/>
        <end position="135"/>
    </location>
</feature>
<evidence type="ECO:0000256" key="7">
    <source>
        <dbReference type="SAM" id="Phobius"/>
    </source>
</evidence>
<evidence type="ECO:0000256" key="1">
    <source>
        <dbReference type="ARBA" id="ARBA00004651"/>
    </source>
</evidence>
<protein>
    <recommendedName>
        <fullName evidence="10">Chromate transporter</fullName>
    </recommendedName>
</protein>